<dbReference type="RefSeq" id="WP_044058006.1">
    <property type="nucleotide sequence ID" value="NZ_CBCSKJ010000002.1"/>
</dbReference>
<dbReference type="EMBL" id="CP008849">
    <property type="protein sequence ID" value="AIF99965.1"/>
    <property type="molecule type" value="Genomic_DNA"/>
</dbReference>
<feature type="domain" description="Peptidase M16 N-terminal" evidence="1">
    <location>
        <begin position="36"/>
        <end position="133"/>
    </location>
</feature>
<sequence>MISIRYVPSIPPPDINAGNAESPLTGVFAVNTPAHDHSGVSHLAEHMCFRGSAHFPADHELFVANALLPLSINASTHAGYTYFYVQCTNKALFISAIQFIYSGMVNTHYSNGQFEAERSGVLVSELSLLESNTDYANNIAIRRNDTSPMAYKHAGGFSDLMQNIEFNDVIDYKRKWYKTNNITLLVSGKDCGLANVCRQAIAEVTDRPCGNSPQAKTASTNATLTEVQSSNLNTNTIINPSAFSAHNETSERYVSTWWVPEHFTNDLLTFEPQIHTNFNQLGRFYIDCEVNHKGMIAIRFVHNANANHQMQVHTNENLQSVLTRLTIKPKPSLFKDSKLPGGVQTLVMYYLQNNAPHHSRYPASASAVGARSLAYYLASPQKSSTIFHLNKETNISPNTSSTPDVNERTSATLASNFSSLTSLDNLPPLPRLLHKLAALALQDLEQKFKHADKHWVYYVDKPFHCHLKTMITEASFWRPRTNGDCYALGVARFNEHVFIYAAQDSQLSTRACWCKSTLTSHT</sequence>
<dbReference type="eggNOG" id="COG0612">
    <property type="taxonomic scope" value="Bacteria"/>
</dbReference>
<dbReference type="KEGG" id="aal:EP13_15465"/>
<name>A0A075P4S9_9ALTE</name>
<proteinExistence type="predicted"/>
<organism evidence="2 3">
    <name type="scientific">Alteromonas australica</name>
    <dbReference type="NCBI Taxonomy" id="589873"/>
    <lineage>
        <taxon>Bacteria</taxon>
        <taxon>Pseudomonadati</taxon>
        <taxon>Pseudomonadota</taxon>
        <taxon>Gammaproteobacteria</taxon>
        <taxon>Alteromonadales</taxon>
        <taxon>Alteromonadaceae</taxon>
        <taxon>Alteromonas/Salinimonas group</taxon>
        <taxon>Alteromonas</taxon>
    </lineage>
</organism>
<dbReference type="PANTHER" id="PTHR43016">
    <property type="entry name" value="PRESEQUENCE PROTEASE"/>
    <property type="match status" value="1"/>
</dbReference>
<dbReference type="Gene3D" id="3.30.830.10">
    <property type="entry name" value="Metalloenzyme, LuxS/M16 peptidase-like"/>
    <property type="match status" value="1"/>
</dbReference>
<dbReference type="InterPro" id="IPR011765">
    <property type="entry name" value="Pept_M16_N"/>
</dbReference>
<dbReference type="Pfam" id="PF00675">
    <property type="entry name" value="Peptidase_M16"/>
    <property type="match status" value="1"/>
</dbReference>
<dbReference type="Proteomes" id="UP000056090">
    <property type="component" value="Chromosome"/>
</dbReference>
<dbReference type="SUPFAM" id="SSF63411">
    <property type="entry name" value="LuxS/MPP-like metallohydrolase"/>
    <property type="match status" value="1"/>
</dbReference>
<evidence type="ECO:0000313" key="3">
    <source>
        <dbReference type="Proteomes" id="UP000056090"/>
    </source>
</evidence>
<gene>
    <name evidence="2" type="ORF">EP13_15465</name>
</gene>
<evidence type="ECO:0000313" key="2">
    <source>
        <dbReference type="EMBL" id="AIF99965.1"/>
    </source>
</evidence>
<dbReference type="GO" id="GO:0046872">
    <property type="term" value="F:metal ion binding"/>
    <property type="evidence" value="ECO:0007669"/>
    <property type="project" value="InterPro"/>
</dbReference>
<protein>
    <recommendedName>
        <fullName evidence="1">Peptidase M16 N-terminal domain-containing protein</fullName>
    </recommendedName>
</protein>
<reference evidence="2 3" key="1">
    <citation type="submission" date="2014-06" db="EMBL/GenBank/DDBJ databases">
        <title>Genomes of Alteromonas australica, a world apart.</title>
        <authorList>
            <person name="Gonzaga A."/>
            <person name="Lopez-Perez M."/>
            <person name="Rodriguez-Valera F."/>
        </authorList>
    </citation>
    <scope>NUCLEOTIDE SEQUENCE [LARGE SCALE GENOMIC DNA]</scope>
    <source>
        <strain evidence="2 3">H 17</strain>
    </source>
</reference>
<evidence type="ECO:0000259" key="1">
    <source>
        <dbReference type="Pfam" id="PF00675"/>
    </source>
</evidence>
<keyword evidence="3" id="KW-1185">Reference proteome</keyword>
<dbReference type="InterPro" id="IPR011249">
    <property type="entry name" value="Metalloenz_LuxS/M16"/>
</dbReference>
<dbReference type="AlphaFoldDB" id="A0A075P4S9"/>
<accession>A0A075P4S9</accession>
<dbReference type="GeneID" id="78256288"/>
<dbReference type="PANTHER" id="PTHR43016:SF16">
    <property type="entry name" value="METALLOPROTEASE, PUTATIVE (AFU_ORTHOLOGUE AFUA_4G07610)-RELATED"/>
    <property type="match status" value="1"/>
</dbReference>